<reference evidence="3 4" key="1">
    <citation type="submission" date="2020-04" db="EMBL/GenBank/DDBJ databases">
        <title>Advantages and limits of metagenomic assembly and binning of a giant virus.</title>
        <authorList>
            <person name="Schulz F."/>
            <person name="Andreani J."/>
            <person name="Francis R."/>
            <person name="Boudjemaa H."/>
            <person name="Bou Khalil J.Y."/>
            <person name="Lee J."/>
            <person name="La Scola B."/>
            <person name="Woyke T."/>
        </authorList>
    </citation>
    <scope>NUCLEOTIDE SEQUENCE [LARGE SCALE GENOMIC DNA]</scope>
    <source>
        <strain evidence="3 4">FV1/VV64</strain>
    </source>
</reference>
<feature type="transmembrane region" description="Helical" evidence="2">
    <location>
        <begin position="194"/>
        <end position="214"/>
    </location>
</feature>
<proteinExistence type="predicted"/>
<keyword evidence="2" id="KW-0472">Membrane</keyword>
<name>A0A7D3USX7_9VIRU</name>
<dbReference type="EMBL" id="MT418680">
    <property type="protein sequence ID" value="QKF93930.1"/>
    <property type="molecule type" value="Genomic_DNA"/>
</dbReference>
<feature type="region of interest" description="Disordered" evidence="1">
    <location>
        <begin position="22"/>
        <end position="103"/>
    </location>
</feature>
<evidence type="ECO:0000313" key="4">
    <source>
        <dbReference type="Proteomes" id="UP001162001"/>
    </source>
</evidence>
<feature type="compositionally biased region" description="Basic residues" evidence="1">
    <location>
        <begin position="31"/>
        <end position="41"/>
    </location>
</feature>
<protein>
    <submittedName>
        <fullName evidence="3">Uncharacterized protein</fullName>
    </submittedName>
</protein>
<evidence type="ECO:0000313" key="3">
    <source>
        <dbReference type="EMBL" id="QKF93930.1"/>
    </source>
</evidence>
<keyword evidence="2" id="KW-1133">Transmembrane helix</keyword>
<feature type="compositionally biased region" description="Pro residues" evidence="1">
    <location>
        <begin position="53"/>
        <end position="76"/>
    </location>
</feature>
<keyword evidence="2" id="KW-0812">Transmembrane</keyword>
<evidence type="ECO:0000256" key="2">
    <source>
        <dbReference type="SAM" id="Phobius"/>
    </source>
</evidence>
<gene>
    <name evidence="3" type="ORF">Fadolivirus_1_472</name>
</gene>
<organism evidence="3 4">
    <name type="scientific">Fadolivirus FV1/VV64</name>
    <dbReference type="NCBI Taxonomy" id="3070911"/>
    <lineage>
        <taxon>Viruses</taxon>
        <taxon>Varidnaviria</taxon>
        <taxon>Bamfordvirae</taxon>
        <taxon>Nucleocytoviricota</taxon>
        <taxon>Megaviricetes</taxon>
        <taxon>Imitervirales</taxon>
        <taxon>Mimiviridae</taxon>
        <taxon>Klosneuvirinae</taxon>
        <taxon>Fadolivirus</taxon>
        <taxon>Fadolivirus algeromassiliense</taxon>
    </lineage>
</organism>
<accession>A0A7D3USX7</accession>
<sequence>MQYSNIFECFNPLVEEFTVESRGKSLPYKQQVKKTIKKQHPIKLEETIYIPKPSSPKPSSPKPSSPKPSSPKPSSPKPSKQIKPPKIKLPMPPKKKPNKYNPPVELPAGVSRSDWWPWWRENRWYYGDRDYYIYLGYPLWWIDYYYPEFDYDYPPVIYTEPTTTIIQTTEPQQIQDQTQIQQQLYQQNYISSPIIMILMISMFGILGLVILFLFMMKKN</sequence>
<dbReference type="Proteomes" id="UP001162001">
    <property type="component" value="Segment"/>
</dbReference>
<keyword evidence="4" id="KW-1185">Reference proteome</keyword>
<evidence type="ECO:0000256" key="1">
    <source>
        <dbReference type="SAM" id="MobiDB-lite"/>
    </source>
</evidence>